<protein>
    <submittedName>
        <fullName evidence="1">Uncharacterized protein</fullName>
    </submittedName>
</protein>
<accession>A0A3N4I0M7</accession>
<evidence type="ECO:0000313" key="1">
    <source>
        <dbReference type="EMBL" id="RPA77751.1"/>
    </source>
</evidence>
<gene>
    <name evidence="1" type="ORF">BJ508DRAFT_378698</name>
</gene>
<keyword evidence="2" id="KW-1185">Reference proteome</keyword>
<reference evidence="1 2" key="1">
    <citation type="journal article" date="2018" name="Nat. Ecol. Evol.">
        <title>Pezizomycetes genomes reveal the molecular basis of ectomycorrhizal truffle lifestyle.</title>
        <authorList>
            <person name="Murat C."/>
            <person name="Payen T."/>
            <person name="Noel B."/>
            <person name="Kuo A."/>
            <person name="Morin E."/>
            <person name="Chen J."/>
            <person name="Kohler A."/>
            <person name="Krizsan K."/>
            <person name="Balestrini R."/>
            <person name="Da Silva C."/>
            <person name="Montanini B."/>
            <person name="Hainaut M."/>
            <person name="Levati E."/>
            <person name="Barry K.W."/>
            <person name="Belfiori B."/>
            <person name="Cichocki N."/>
            <person name="Clum A."/>
            <person name="Dockter R.B."/>
            <person name="Fauchery L."/>
            <person name="Guy J."/>
            <person name="Iotti M."/>
            <person name="Le Tacon F."/>
            <person name="Lindquist E.A."/>
            <person name="Lipzen A."/>
            <person name="Malagnac F."/>
            <person name="Mello A."/>
            <person name="Molinier V."/>
            <person name="Miyauchi S."/>
            <person name="Poulain J."/>
            <person name="Riccioni C."/>
            <person name="Rubini A."/>
            <person name="Sitrit Y."/>
            <person name="Splivallo R."/>
            <person name="Traeger S."/>
            <person name="Wang M."/>
            <person name="Zifcakova L."/>
            <person name="Wipf D."/>
            <person name="Zambonelli A."/>
            <person name="Paolocci F."/>
            <person name="Nowrousian M."/>
            <person name="Ottonello S."/>
            <person name="Baldrian P."/>
            <person name="Spatafora J.W."/>
            <person name="Henrissat B."/>
            <person name="Nagy L.G."/>
            <person name="Aury J.M."/>
            <person name="Wincker P."/>
            <person name="Grigoriev I.V."/>
            <person name="Bonfante P."/>
            <person name="Martin F.M."/>
        </authorList>
    </citation>
    <scope>NUCLEOTIDE SEQUENCE [LARGE SCALE GENOMIC DNA]</scope>
    <source>
        <strain evidence="1 2">RN42</strain>
    </source>
</reference>
<dbReference type="EMBL" id="ML119721">
    <property type="protein sequence ID" value="RPA77751.1"/>
    <property type="molecule type" value="Genomic_DNA"/>
</dbReference>
<evidence type="ECO:0000313" key="2">
    <source>
        <dbReference type="Proteomes" id="UP000275078"/>
    </source>
</evidence>
<dbReference type="Proteomes" id="UP000275078">
    <property type="component" value="Unassembled WGS sequence"/>
</dbReference>
<proteinExistence type="predicted"/>
<name>A0A3N4I0M7_ASCIM</name>
<organism evidence="1 2">
    <name type="scientific">Ascobolus immersus RN42</name>
    <dbReference type="NCBI Taxonomy" id="1160509"/>
    <lineage>
        <taxon>Eukaryota</taxon>
        <taxon>Fungi</taxon>
        <taxon>Dikarya</taxon>
        <taxon>Ascomycota</taxon>
        <taxon>Pezizomycotina</taxon>
        <taxon>Pezizomycetes</taxon>
        <taxon>Pezizales</taxon>
        <taxon>Ascobolaceae</taxon>
        <taxon>Ascobolus</taxon>
    </lineage>
</organism>
<dbReference type="AlphaFoldDB" id="A0A3N4I0M7"/>
<sequence length="365" mass="41234">MAHSDLTKKCQPTEEAARIPAALDDEQYISFIYITLYIKTPSHIWPQQHRKAILKHCSIQDAKHLLKDDDLYVKFQREYLISASGPLPSNSIECRRLAGRLNFRGEKREFTTYFGPLPDGRGAMRNSELFSVSICSLRTTNVTPTMMHAFEVKLSFTEGATTESDSRSSCKKLETMYFRSYENAMKYATSRSKRLETLGIVTRSPSQVNFKEKMERFCNAEEIDLLPNQVEVWQNKQEAPERTRFLLYDTILREFKDDSGMVQVPVLQTSVRVLYGDDNVTLNGIPDGANPAGGIVFFNAGPALCTDSTGRRTSSSREGGHAGTIRSFVDVVAGSGELMPEFNPPAAFDDYYYGYIYLGETTKDY</sequence>